<feature type="domain" description="UvrD-like helicase C-terminal" evidence="17">
    <location>
        <begin position="325"/>
        <end position="655"/>
    </location>
</feature>
<evidence type="ECO:0000256" key="6">
    <source>
        <dbReference type="ARBA" id="ARBA00022806"/>
    </source>
</evidence>
<keyword evidence="19" id="KW-1185">Reference proteome</keyword>
<keyword evidence="9" id="KW-0238">DNA-binding</keyword>
<dbReference type="RefSeq" id="WP_128219874.1">
    <property type="nucleotide sequence ID" value="NZ_CP034929.1"/>
</dbReference>
<accession>A0ABW1R0U2</accession>
<name>A0ABW1R0U2_9ACTN</name>
<comment type="catalytic activity">
    <reaction evidence="14">
        <text>ATP + H2O = ADP + phosphate + H(+)</text>
        <dbReference type="Rhea" id="RHEA:13065"/>
        <dbReference type="ChEBI" id="CHEBI:15377"/>
        <dbReference type="ChEBI" id="CHEBI:15378"/>
        <dbReference type="ChEBI" id="CHEBI:30616"/>
        <dbReference type="ChEBI" id="CHEBI:43474"/>
        <dbReference type="ChEBI" id="CHEBI:456216"/>
        <dbReference type="EC" id="5.6.2.4"/>
    </reaction>
</comment>
<evidence type="ECO:0000259" key="16">
    <source>
        <dbReference type="PROSITE" id="PS51198"/>
    </source>
</evidence>
<dbReference type="Proteomes" id="UP001596098">
    <property type="component" value="Unassembled WGS sequence"/>
</dbReference>
<dbReference type="EMBL" id="JBHSQI010000006">
    <property type="protein sequence ID" value="MFC6154499.1"/>
    <property type="molecule type" value="Genomic_DNA"/>
</dbReference>
<evidence type="ECO:0000256" key="11">
    <source>
        <dbReference type="ARBA" id="ARBA00023235"/>
    </source>
</evidence>
<evidence type="ECO:0000256" key="8">
    <source>
        <dbReference type="ARBA" id="ARBA00022840"/>
    </source>
</evidence>
<dbReference type="Gene3D" id="3.90.320.10">
    <property type="match status" value="1"/>
</dbReference>
<evidence type="ECO:0000313" key="19">
    <source>
        <dbReference type="Proteomes" id="UP001596098"/>
    </source>
</evidence>
<evidence type="ECO:0000256" key="2">
    <source>
        <dbReference type="ARBA" id="ARBA00022722"/>
    </source>
</evidence>
<comment type="similarity">
    <text evidence="1">Belongs to the helicase family. UvrD subfamily.</text>
</comment>
<dbReference type="InterPro" id="IPR038726">
    <property type="entry name" value="PDDEXK_AddAB-type"/>
</dbReference>
<organism evidence="18 19">
    <name type="scientific">Nocardioides yefusunii</name>
    <dbReference type="NCBI Taxonomy" id="2500546"/>
    <lineage>
        <taxon>Bacteria</taxon>
        <taxon>Bacillati</taxon>
        <taxon>Actinomycetota</taxon>
        <taxon>Actinomycetes</taxon>
        <taxon>Propionibacteriales</taxon>
        <taxon>Nocardioidaceae</taxon>
        <taxon>Nocardioides</taxon>
    </lineage>
</organism>
<feature type="domain" description="UvrD-like helicase ATP-binding" evidence="16">
    <location>
        <begin position="18"/>
        <end position="314"/>
    </location>
</feature>
<keyword evidence="2" id="KW-0540">Nuclease</keyword>
<keyword evidence="4" id="KW-0227">DNA damage</keyword>
<evidence type="ECO:0000256" key="9">
    <source>
        <dbReference type="ARBA" id="ARBA00023125"/>
    </source>
</evidence>
<dbReference type="PROSITE" id="PS51198">
    <property type="entry name" value="UVRD_HELICASE_ATP_BIND"/>
    <property type="match status" value="1"/>
</dbReference>
<dbReference type="Pfam" id="PF13361">
    <property type="entry name" value="UvrD_C"/>
    <property type="match status" value="1"/>
</dbReference>
<dbReference type="Gene3D" id="3.40.50.300">
    <property type="entry name" value="P-loop containing nucleotide triphosphate hydrolases"/>
    <property type="match status" value="3"/>
</dbReference>
<dbReference type="CDD" id="cd17932">
    <property type="entry name" value="DEXQc_UvrD"/>
    <property type="match status" value="1"/>
</dbReference>
<keyword evidence="10" id="KW-0234">DNA repair</keyword>
<dbReference type="Gene3D" id="1.10.10.160">
    <property type="match status" value="1"/>
</dbReference>
<dbReference type="PANTHER" id="PTHR11070">
    <property type="entry name" value="UVRD / RECB / PCRA DNA HELICASE FAMILY MEMBER"/>
    <property type="match status" value="1"/>
</dbReference>
<keyword evidence="3 15" id="KW-0547">Nucleotide-binding</keyword>
<evidence type="ECO:0000256" key="12">
    <source>
        <dbReference type="ARBA" id="ARBA00034617"/>
    </source>
</evidence>
<evidence type="ECO:0000313" key="18">
    <source>
        <dbReference type="EMBL" id="MFC6154499.1"/>
    </source>
</evidence>
<dbReference type="Pfam" id="PF12705">
    <property type="entry name" value="PDDEXK_1"/>
    <property type="match status" value="1"/>
</dbReference>
<evidence type="ECO:0000256" key="3">
    <source>
        <dbReference type="ARBA" id="ARBA00022741"/>
    </source>
</evidence>
<keyword evidence="5 15" id="KW-0378">Hydrolase</keyword>
<dbReference type="InterPro" id="IPR013986">
    <property type="entry name" value="DExx_box_DNA_helicase_dom_sf"/>
</dbReference>
<evidence type="ECO:0000256" key="15">
    <source>
        <dbReference type="PROSITE-ProRule" id="PRU00560"/>
    </source>
</evidence>
<evidence type="ECO:0000256" key="13">
    <source>
        <dbReference type="ARBA" id="ARBA00034808"/>
    </source>
</evidence>
<evidence type="ECO:0000256" key="14">
    <source>
        <dbReference type="ARBA" id="ARBA00048988"/>
    </source>
</evidence>
<evidence type="ECO:0000256" key="4">
    <source>
        <dbReference type="ARBA" id="ARBA00022763"/>
    </source>
</evidence>
<dbReference type="SUPFAM" id="SSF52540">
    <property type="entry name" value="P-loop containing nucleoside triphosphate hydrolases"/>
    <property type="match status" value="1"/>
</dbReference>
<keyword evidence="7" id="KW-0269">Exonuclease</keyword>
<dbReference type="InterPro" id="IPR014016">
    <property type="entry name" value="UvrD-like_ATP-bd"/>
</dbReference>
<sequence length="1106" mass="120976">MTSPIRLLRRPPNQVVVPTLDAAQRAVVEHGDGPLLVLAGPGTGKTTTLVEAVVDRIENRGADPSQVLALTFSRKAAQQLRDRITARLGRTVASPVSMTFHSFAHALMRRYTPDELYGTALRLLSAPEADVVMHEVLTEMRDELPWPESLGEAVNTRGFAAEVATVISRAREHGADEEQLIAIGRAHPDAPELLAAGLFLQNYLLHLDYRAATDYADLVRRAVIEATAHSAELREEFRYVFVDEYQDTDPGQVQLLKAIAGGGGNLVVVGDPNQSIYGFRGAEVRGILEFPQTFHTRDGADAPVVVLDTTRRFGTTLLQAATRVAGNLPLNGAIPAQARDLFLHPRAAEGTATGRVEVFTYDTERAEAERLADLLRRAHLDDGVAWNDMAVLVRTGSSTLPALRRMLSNAGVPVETATDEIPLAQEPAVRPLMWALELLVSAEEQRRARRRADEGLELSDFQQRALEWSPTPTTAHDLLTSPLVLLRATELRSVSRVLRQREVAAAAAEERPALSSGELLARALVTDDGFEGVPEDVGGRAVAFKQLLDETRDLMRQGKEVEELLWHLWEGVAWRDRLRAAVLRGGTSAPKAHRDLDALCALFDTAARLEEPRLRTDVRGFLAFVGSQALPADSLADKGVRTEAVTLTTAHRSKGLEWPMVVVAHVQEDDWPDLRRRATLLGADRLGSEQYGHLQLVGDASRAAMLAEERRLFFVACTRAKERLVITAVASNAEDGEMPSRFVDEVCTTPQQEKDGHEPVRVVHEQGRPLRPLSLAGVVADLRRTVADPEVDEALRDAAAKRLALLAAEEIEGRPLVPAADPTRWWGTAGTTLAATPVRPADRPVKLSASTVQAIAECPAKWFLEREAGGSSFSGQSAAFGNVVHKIAEHVTDPEVGEASLDELMALLDTVWDQLPFRTPWSREKEREEARKAVERFLNHHNASTRTVLGTEVAFNFTSTLPDGQQVQLRGFADRLELDAQGRVVVVDLKTGKYPPSDKSLVENPQLGIYQYAVEQGGFSDHVAPGSLSGGAELWQLRASKKDVPKVQAQAKQEPDPEGWVLAERQLAETAQTIRAEDFAAVPGSHCDFCTFRSLCPARTTSGVIS</sequence>
<comment type="catalytic activity">
    <reaction evidence="12">
        <text>Couples ATP hydrolysis with the unwinding of duplex DNA by translocating in the 3'-5' direction.</text>
        <dbReference type="EC" id="5.6.2.4"/>
    </reaction>
</comment>
<evidence type="ECO:0000259" key="17">
    <source>
        <dbReference type="PROSITE" id="PS51217"/>
    </source>
</evidence>
<dbReference type="PANTHER" id="PTHR11070:SF59">
    <property type="entry name" value="DNA 3'-5' HELICASE"/>
    <property type="match status" value="1"/>
</dbReference>
<evidence type="ECO:0000256" key="1">
    <source>
        <dbReference type="ARBA" id="ARBA00009922"/>
    </source>
</evidence>
<dbReference type="InterPro" id="IPR014017">
    <property type="entry name" value="DNA_helicase_UvrD-like_C"/>
</dbReference>
<dbReference type="PROSITE" id="PS51217">
    <property type="entry name" value="UVRD_HELICASE_CTER"/>
    <property type="match status" value="1"/>
</dbReference>
<protein>
    <recommendedName>
        <fullName evidence="13">DNA 3'-5' helicase</fullName>
        <ecNumber evidence="13">5.6.2.4</ecNumber>
    </recommendedName>
</protein>
<dbReference type="InterPro" id="IPR000212">
    <property type="entry name" value="DNA_helicase_UvrD/REP"/>
</dbReference>
<evidence type="ECO:0000256" key="5">
    <source>
        <dbReference type="ARBA" id="ARBA00022801"/>
    </source>
</evidence>
<reference evidence="19" key="1">
    <citation type="journal article" date="2019" name="Int. J. Syst. Evol. Microbiol.">
        <title>The Global Catalogue of Microorganisms (GCM) 10K type strain sequencing project: providing services to taxonomists for standard genome sequencing and annotation.</title>
        <authorList>
            <consortium name="The Broad Institute Genomics Platform"/>
            <consortium name="The Broad Institute Genome Sequencing Center for Infectious Disease"/>
            <person name="Wu L."/>
            <person name="Ma J."/>
        </authorList>
    </citation>
    <scope>NUCLEOTIDE SEQUENCE [LARGE SCALE GENOMIC DNA]</scope>
    <source>
        <strain evidence="19">DFY28</strain>
    </source>
</reference>
<proteinExistence type="inferred from homology"/>
<feature type="binding site" evidence="15">
    <location>
        <begin position="39"/>
        <end position="46"/>
    </location>
    <ligand>
        <name>ATP</name>
        <dbReference type="ChEBI" id="CHEBI:30616"/>
    </ligand>
</feature>
<gene>
    <name evidence="18" type="ORF">ACFPWU_12590</name>
</gene>
<keyword evidence="6 15" id="KW-0347">Helicase</keyword>
<comment type="caution">
    <text evidence="18">The sequence shown here is derived from an EMBL/GenBank/DDBJ whole genome shotgun (WGS) entry which is preliminary data.</text>
</comment>
<dbReference type="GO" id="GO:0004386">
    <property type="term" value="F:helicase activity"/>
    <property type="evidence" value="ECO:0007669"/>
    <property type="project" value="UniProtKB-KW"/>
</dbReference>
<dbReference type="InterPro" id="IPR027417">
    <property type="entry name" value="P-loop_NTPase"/>
</dbReference>
<keyword evidence="11" id="KW-0413">Isomerase</keyword>
<evidence type="ECO:0000256" key="10">
    <source>
        <dbReference type="ARBA" id="ARBA00023204"/>
    </source>
</evidence>
<keyword evidence="8 15" id="KW-0067">ATP-binding</keyword>
<dbReference type="EC" id="5.6.2.4" evidence="13"/>
<dbReference type="InterPro" id="IPR011604">
    <property type="entry name" value="PDDEXK-like_dom_sf"/>
</dbReference>
<evidence type="ECO:0000256" key="7">
    <source>
        <dbReference type="ARBA" id="ARBA00022839"/>
    </source>
</evidence>
<dbReference type="Pfam" id="PF00580">
    <property type="entry name" value="UvrD-helicase"/>
    <property type="match status" value="1"/>
</dbReference>